<dbReference type="InterPro" id="IPR013783">
    <property type="entry name" value="Ig-like_fold"/>
</dbReference>
<evidence type="ECO:0000313" key="3">
    <source>
        <dbReference type="Proteomes" id="UP000694404"/>
    </source>
</evidence>
<accession>A0A8C0GXC4</accession>
<feature type="domain" description="Ig-like" evidence="1">
    <location>
        <begin position="4"/>
        <end position="120"/>
    </location>
</feature>
<dbReference type="SMART" id="SM00406">
    <property type="entry name" value="IGv"/>
    <property type="match status" value="1"/>
</dbReference>
<dbReference type="FunFam" id="2.60.40.10:FF:001230">
    <property type="entry name" value="Immunoglobulin kappa variable 8-16"/>
    <property type="match status" value="1"/>
</dbReference>
<dbReference type="SMART" id="SM00409">
    <property type="entry name" value="IG"/>
    <property type="match status" value="1"/>
</dbReference>
<reference evidence="2" key="1">
    <citation type="submission" date="2025-08" db="UniProtKB">
        <authorList>
            <consortium name="Ensembl"/>
        </authorList>
    </citation>
    <scope>IDENTIFICATION</scope>
</reference>
<dbReference type="InterPro" id="IPR050150">
    <property type="entry name" value="IgV_Light_Chain"/>
</dbReference>
<dbReference type="Gene3D" id="2.60.40.10">
    <property type="entry name" value="Immunoglobulins"/>
    <property type="match status" value="1"/>
</dbReference>
<reference evidence="2" key="2">
    <citation type="submission" date="2025-09" db="UniProtKB">
        <authorList>
            <consortium name="Ensembl"/>
        </authorList>
    </citation>
    <scope>IDENTIFICATION</scope>
</reference>
<evidence type="ECO:0000259" key="1">
    <source>
        <dbReference type="PROSITE" id="PS50835"/>
    </source>
</evidence>
<dbReference type="Proteomes" id="UP000694404">
    <property type="component" value="Unplaced"/>
</dbReference>
<dbReference type="AlphaFoldDB" id="A0A8C0GXC4"/>
<name>A0A8C0GXC4_CHEAB</name>
<dbReference type="OMA" id="PRNIWPP"/>
<dbReference type="InterPro" id="IPR003599">
    <property type="entry name" value="Ig_sub"/>
</dbReference>
<protein>
    <recommendedName>
        <fullName evidence="1">Ig-like domain-containing protein</fullName>
    </recommendedName>
</protein>
<dbReference type="Pfam" id="PF07686">
    <property type="entry name" value="V-set"/>
    <property type="match status" value="1"/>
</dbReference>
<dbReference type="InterPro" id="IPR013106">
    <property type="entry name" value="Ig_V-set"/>
</dbReference>
<dbReference type="PANTHER" id="PTHR23267">
    <property type="entry name" value="IMMUNOGLOBULIN LIGHT CHAIN"/>
    <property type="match status" value="1"/>
</dbReference>
<evidence type="ECO:0000313" key="2">
    <source>
        <dbReference type="Ensembl" id="ENSCABP00000014552.1"/>
    </source>
</evidence>
<dbReference type="Ensembl" id="ENSCABT00000015945.1">
    <property type="protein sequence ID" value="ENSCABP00000014552.1"/>
    <property type="gene ID" value="ENSCABG00000010866.1"/>
</dbReference>
<dbReference type="InterPro" id="IPR007110">
    <property type="entry name" value="Ig-like_dom"/>
</dbReference>
<dbReference type="PROSITE" id="PS50835">
    <property type="entry name" value="IG_LIKE"/>
    <property type="match status" value="1"/>
</dbReference>
<keyword evidence="3" id="KW-1185">Reference proteome</keyword>
<dbReference type="GeneTree" id="ENSGT00940000153770"/>
<dbReference type="InterPro" id="IPR036179">
    <property type="entry name" value="Ig-like_dom_sf"/>
</dbReference>
<proteinExistence type="predicted"/>
<sequence>NAKPAQALATTSLDSYGQIVLTQTPESLSVSPGQRVIINCKASTSISNYLAWYQQKLGQAPKLLIYDSTNRASGIPDRFSGSGSGTDFTLTISSIEAEDAGDYYCQQRQSSPLTVIQTITKTSLKRESSLLTVSHGCNQEGEFDQ</sequence>
<dbReference type="SUPFAM" id="SSF48726">
    <property type="entry name" value="Immunoglobulin"/>
    <property type="match status" value="1"/>
</dbReference>
<organism evidence="2 3">
    <name type="scientific">Chelonoidis abingdonii</name>
    <name type="common">Abingdon island giant tortoise</name>
    <name type="synonym">Testudo abingdonii</name>
    <dbReference type="NCBI Taxonomy" id="106734"/>
    <lineage>
        <taxon>Eukaryota</taxon>
        <taxon>Metazoa</taxon>
        <taxon>Chordata</taxon>
        <taxon>Craniata</taxon>
        <taxon>Vertebrata</taxon>
        <taxon>Euteleostomi</taxon>
        <taxon>Archelosauria</taxon>
        <taxon>Testudinata</taxon>
        <taxon>Testudines</taxon>
        <taxon>Cryptodira</taxon>
        <taxon>Durocryptodira</taxon>
        <taxon>Testudinoidea</taxon>
        <taxon>Testudinidae</taxon>
        <taxon>Chelonoidis</taxon>
    </lineage>
</organism>